<keyword evidence="3" id="KW-1185">Reference proteome</keyword>
<evidence type="ECO:0000313" key="2">
    <source>
        <dbReference type="EMBL" id="GBL75041.1"/>
    </source>
</evidence>
<evidence type="ECO:0000256" key="1">
    <source>
        <dbReference type="SAM" id="MobiDB-lite"/>
    </source>
</evidence>
<dbReference type="AlphaFoldDB" id="A0A4Y2A5A2"/>
<dbReference type="Proteomes" id="UP000499080">
    <property type="component" value="Unassembled WGS sequence"/>
</dbReference>
<feature type="region of interest" description="Disordered" evidence="1">
    <location>
        <begin position="64"/>
        <end position="88"/>
    </location>
</feature>
<proteinExistence type="predicted"/>
<evidence type="ECO:0000313" key="3">
    <source>
        <dbReference type="Proteomes" id="UP000499080"/>
    </source>
</evidence>
<organism evidence="2 3">
    <name type="scientific">Araneus ventricosus</name>
    <name type="common">Orbweaver spider</name>
    <name type="synonym">Epeira ventricosa</name>
    <dbReference type="NCBI Taxonomy" id="182803"/>
    <lineage>
        <taxon>Eukaryota</taxon>
        <taxon>Metazoa</taxon>
        <taxon>Ecdysozoa</taxon>
        <taxon>Arthropoda</taxon>
        <taxon>Chelicerata</taxon>
        <taxon>Arachnida</taxon>
        <taxon>Araneae</taxon>
        <taxon>Araneomorphae</taxon>
        <taxon>Entelegynae</taxon>
        <taxon>Araneoidea</taxon>
        <taxon>Araneidae</taxon>
        <taxon>Araneus</taxon>
    </lineage>
</organism>
<comment type="caution">
    <text evidence="2">The sequence shown here is derived from an EMBL/GenBank/DDBJ whole genome shotgun (WGS) entry which is preliminary data.</text>
</comment>
<accession>A0A4Y2A5A2</accession>
<sequence length="88" mass="10192">MILSMFLRNFDLEQLKVDKAITVKLQLTVIVRTKAVTDNRIDRYIMYSNVILLLTLDEAKQAPIWPKPNGSKGDWLPRGGPTEHDKRR</sequence>
<protein>
    <submittedName>
        <fullName evidence="2">Uncharacterized protein</fullName>
    </submittedName>
</protein>
<reference evidence="2 3" key="1">
    <citation type="journal article" date="2019" name="Sci. Rep.">
        <title>Orb-weaving spider Araneus ventricosus genome elucidates the spidroin gene catalogue.</title>
        <authorList>
            <person name="Kono N."/>
            <person name="Nakamura H."/>
            <person name="Ohtoshi R."/>
            <person name="Moran D.A.P."/>
            <person name="Shinohara A."/>
            <person name="Yoshida Y."/>
            <person name="Fujiwara M."/>
            <person name="Mori M."/>
            <person name="Tomita M."/>
            <person name="Arakawa K."/>
        </authorList>
    </citation>
    <scope>NUCLEOTIDE SEQUENCE [LARGE SCALE GENOMIC DNA]</scope>
</reference>
<name>A0A4Y2A5A2_ARAVE</name>
<gene>
    <name evidence="2" type="ORF">AVEN_243831_1</name>
</gene>
<dbReference type="EMBL" id="BGPR01000006">
    <property type="protein sequence ID" value="GBL75041.1"/>
    <property type="molecule type" value="Genomic_DNA"/>
</dbReference>